<dbReference type="AlphaFoldDB" id="A0A9N8J0F3"/>
<name>A0A9N8J0F3_9FLAO</name>
<dbReference type="EMBL" id="CAIJDE010000029">
    <property type="protein sequence ID" value="CAC9973181.1"/>
    <property type="molecule type" value="Genomic_DNA"/>
</dbReference>
<evidence type="ECO:0000313" key="1">
    <source>
        <dbReference type="EMBL" id="CAC9973181.1"/>
    </source>
</evidence>
<organism evidence="1 2">
    <name type="scientific">Flavobacterium panici</name>
    <dbReference type="NCBI Taxonomy" id="2654843"/>
    <lineage>
        <taxon>Bacteria</taxon>
        <taxon>Pseudomonadati</taxon>
        <taxon>Bacteroidota</taxon>
        <taxon>Flavobacteriia</taxon>
        <taxon>Flavobacteriales</taxon>
        <taxon>Flavobacteriaceae</taxon>
        <taxon>Flavobacterium</taxon>
    </lineage>
</organism>
<protein>
    <submittedName>
        <fullName evidence="1">Uncharacterized protein</fullName>
    </submittedName>
</protein>
<gene>
    <name evidence="1" type="ORF">FLAPXU55_00860</name>
</gene>
<reference evidence="1 2" key="1">
    <citation type="submission" date="2020-06" db="EMBL/GenBank/DDBJ databases">
        <authorList>
            <person name="Criscuolo A."/>
        </authorList>
    </citation>
    <scope>NUCLEOTIDE SEQUENCE [LARGE SCALE GENOMIC DNA]</scope>
    <source>
        <strain evidence="1">PXU-55</strain>
    </source>
</reference>
<accession>A0A9N8J0F3</accession>
<evidence type="ECO:0000313" key="2">
    <source>
        <dbReference type="Proteomes" id="UP000533639"/>
    </source>
</evidence>
<comment type="caution">
    <text evidence="1">The sequence shown here is derived from an EMBL/GenBank/DDBJ whole genome shotgun (WGS) entry which is preliminary data.</text>
</comment>
<dbReference type="Proteomes" id="UP000533639">
    <property type="component" value="Unassembled WGS sequence"/>
</dbReference>
<keyword evidence="2" id="KW-1185">Reference proteome</keyword>
<sequence>MITKKDLIKLGYNKKQDRNLGRSISEDFRFGEAGEREYLVNLTDDGVLSVDFGIKKGQGSSKRKPNLANITSLDEFIAWHNAYEV</sequence>
<proteinExistence type="predicted"/>
<dbReference type="RefSeq" id="WP_180856740.1">
    <property type="nucleotide sequence ID" value="NZ_CAIJDE010000029.1"/>
</dbReference>